<dbReference type="GO" id="GO:0004553">
    <property type="term" value="F:hydrolase activity, hydrolyzing O-glycosyl compounds"/>
    <property type="evidence" value="ECO:0007669"/>
    <property type="project" value="InterPro"/>
</dbReference>
<evidence type="ECO:0000259" key="5">
    <source>
        <dbReference type="PROSITE" id="PS51910"/>
    </source>
</evidence>
<dbReference type="Pfam" id="PF00704">
    <property type="entry name" value="Glyco_hydro_18"/>
    <property type="match status" value="1"/>
</dbReference>
<evidence type="ECO:0000313" key="6">
    <source>
        <dbReference type="EMBL" id="PJA13547.1"/>
    </source>
</evidence>
<dbReference type="InterPro" id="IPR001579">
    <property type="entry name" value="Glyco_hydro_18_chit_AS"/>
</dbReference>
<dbReference type="Gene3D" id="3.10.50.10">
    <property type="match status" value="1"/>
</dbReference>
<keyword evidence="2 3" id="KW-0326">Glycosidase</keyword>
<proteinExistence type="predicted"/>
<evidence type="ECO:0000256" key="3">
    <source>
        <dbReference type="RuleBase" id="RU000489"/>
    </source>
</evidence>
<dbReference type="GO" id="GO:0008061">
    <property type="term" value="F:chitin binding"/>
    <property type="evidence" value="ECO:0007669"/>
    <property type="project" value="InterPro"/>
</dbReference>
<evidence type="ECO:0000256" key="4">
    <source>
        <dbReference type="SAM" id="Phobius"/>
    </source>
</evidence>
<sequence length="629" mass="70231">MEIKKILKPLAVTTLLAVAVVGITFIFIRITTKDKGGELILPNTSQTTSDKAVEPTVSEKEILGKFIIIPNNFALSPEEIAVIQKHAKTIILDNPSEDYATSVTQSFPNLIVSRIGENLEYTFCNISSVAMTTQSADPSVEILPYIAKGNCGGLHIIANLLKTSCSLSNSLCQREYLINLNSEAYYYNTSSPLLALAKAPLLSLDSPYGTVILDWTDNTEGILHQNSYSFEVLNTKGSRLYASGKVTAANTGDYFSPFFIVPVDGLTFKLRLWLQYGTVKFKEPLIISTAYSFQKVPTPTLSVAPAIRLSSWIPDWGMQDGIDSVKANPRKWDTISPVWFVPNNNGLIEHKDTTNSSTLTKLLQSNNIKNIPTISLFDADVLKEILRKNKTKHINEILKLVTSNNYDGIDLDYESTYEDDAALLLEFLTELSVKLHEQCKVLIFTAAPKIDDREIYAFLPQTHKAQDWKAIGAVVDEFRIMAYDYTGQTSLQPGPLSPIDWNETIIRYAISKMPAEKVVLALPLYSHGWPKPKITNLAGKNNDKSLSSGLAKNTISLQHDSIAYVKSHSAYYREKYDPVVKEVRAEFKYNGVERVMYYLDKKAVNERITLAEKYGIKGVCFWRIGGESL</sequence>
<keyword evidence="4" id="KW-1133">Transmembrane helix</keyword>
<dbReference type="PANTHER" id="PTHR46066:SF2">
    <property type="entry name" value="CHITINASE DOMAIN-CONTAINING PROTEIN 1"/>
    <property type="match status" value="1"/>
</dbReference>
<dbReference type="Gene3D" id="3.20.20.80">
    <property type="entry name" value="Glycosidases"/>
    <property type="match status" value="1"/>
</dbReference>
<keyword evidence="4" id="KW-0472">Membrane</keyword>
<evidence type="ECO:0000256" key="1">
    <source>
        <dbReference type="ARBA" id="ARBA00022801"/>
    </source>
</evidence>
<dbReference type="EMBL" id="PFQB01000083">
    <property type="protein sequence ID" value="PJA13547.1"/>
    <property type="molecule type" value="Genomic_DNA"/>
</dbReference>
<dbReference type="GO" id="GO:0005975">
    <property type="term" value="P:carbohydrate metabolic process"/>
    <property type="evidence" value="ECO:0007669"/>
    <property type="project" value="InterPro"/>
</dbReference>
<accession>A0A2M7W1J0</accession>
<organism evidence="6 7">
    <name type="scientific">Candidatus Dojkabacteria bacterium CG_4_10_14_0_2_um_filter_Dojkabacteria_WS6_41_15</name>
    <dbReference type="NCBI Taxonomy" id="2014249"/>
    <lineage>
        <taxon>Bacteria</taxon>
        <taxon>Candidatus Dojkabacteria</taxon>
    </lineage>
</organism>
<dbReference type="InterPro" id="IPR017853">
    <property type="entry name" value="GH"/>
</dbReference>
<dbReference type="AlphaFoldDB" id="A0A2M7W1J0"/>
<feature type="transmembrane region" description="Helical" evidence="4">
    <location>
        <begin position="7"/>
        <end position="28"/>
    </location>
</feature>
<gene>
    <name evidence="6" type="ORF">COX64_03325</name>
</gene>
<evidence type="ECO:0000313" key="7">
    <source>
        <dbReference type="Proteomes" id="UP000228952"/>
    </source>
</evidence>
<dbReference type="Proteomes" id="UP000228952">
    <property type="component" value="Unassembled WGS sequence"/>
</dbReference>
<dbReference type="SMART" id="SM00636">
    <property type="entry name" value="Glyco_18"/>
    <property type="match status" value="1"/>
</dbReference>
<dbReference type="PANTHER" id="PTHR46066">
    <property type="entry name" value="CHITINASE DOMAIN-CONTAINING PROTEIN 1 FAMILY MEMBER"/>
    <property type="match status" value="1"/>
</dbReference>
<dbReference type="SUPFAM" id="SSF51445">
    <property type="entry name" value="(Trans)glycosidases"/>
    <property type="match status" value="1"/>
</dbReference>
<keyword evidence="1 3" id="KW-0378">Hydrolase</keyword>
<dbReference type="InterPro" id="IPR029070">
    <property type="entry name" value="Chitinase_insertion_sf"/>
</dbReference>
<dbReference type="InterPro" id="IPR001223">
    <property type="entry name" value="Glyco_hydro18_cat"/>
</dbReference>
<dbReference type="PROSITE" id="PS51910">
    <property type="entry name" value="GH18_2"/>
    <property type="match status" value="1"/>
</dbReference>
<dbReference type="InterPro" id="IPR011583">
    <property type="entry name" value="Chitinase_II/V-like_cat"/>
</dbReference>
<comment type="caution">
    <text evidence="6">The sequence shown here is derived from an EMBL/GenBank/DDBJ whole genome shotgun (WGS) entry which is preliminary data.</text>
</comment>
<name>A0A2M7W1J0_9BACT</name>
<protein>
    <recommendedName>
        <fullName evidence="5">GH18 domain-containing protein</fullName>
    </recommendedName>
</protein>
<dbReference type="PROSITE" id="PS01095">
    <property type="entry name" value="GH18_1"/>
    <property type="match status" value="1"/>
</dbReference>
<feature type="domain" description="GH18" evidence="5">
    <location>
        <begin position="307"/>
        <end position="629"/>
    </location>
</feature>
<evidence type="ECO:0000256" key="2">
    <source>
        <dbReference type="ARBA" id="ARBA00023295"/>
    </source>
</evidence>
<reference evidence="7" key="1">
    <citation type="submission" date="2017-09" db="EMBL/GenBank/DDBJ databases">
        <title>Depth-based differentiation of microbial function through sediment-hosted aquifers and enrichment of novel symbionts in the deep terrestrial subsurface.</title>
        <authorList>
            <person name="Probst A.J."/>
            <person name="Ladd B."/>
            <person name="Jarett J.K."/>
            <person name="Geller-Mcgrath D.E."/>
            <person name="Sieber C.M.K."/>
            <person name="Emerson J.B."/>
            <person name="Anantharaman K."/>
            <person name="Thomas B.C."/>
            <person name="Malmstrom R."/>
            <person name="Stieglmeier M."/>
            <person name="Klingl A."/>
            <person name="Woyke T."/>
            <person name="Ryan C.M."/>
            <person name="Banfield J.F."/>
        </authorList>
    </citation>
    <scope>NUCLEOTIDE SEQUENCE [LARGE SCALE GENOMIC DNA]</scope>
</reference>
<keyword evidence="4" id="KW-0812">Transmembrane</keyword>